<organism evidence="2">
    <name type="scientific">Nothobranchius rachovii</name>
    <name type="common">bluefin notho</name>
    <dbReference type="NCBI Taxonomy" id="451742"/>
    <lineage>
        <taxon>Eukaryota</taxon>
        <taxon>Metazoa</taxon>
        <taxon>Chordata</taxon>
        <taxon>Craniata</taxon>
        <taxon>Vertebrata</taxon>
        <taxon>Euteleostomi</taxon>
        <taxon>Actinopterygii</taxon>
        <taxon>Neopterygii</taxon>
        <taxon>Teleostei</taxon>
        <taxon>Neoteleostei</taxon>
        <taxon>Acanthomorphata</taxon>
        <taxon>Ovalentaria</taxon>
        <taxon>Atherinomorphae</taxon>
        <taxon>Cyprinodontiformes</taxon>
        <taxon>Nothobranchiidae</taxon>
        <taxon>Nothobranchius</taxon>
    </lineage>
</organism>
<feature type="non-terminal residue" evidence="2">
    <location>
        <position position="1"/>
    </location>
</feature>
<feature type="non-terminal residue" evidence="2">
    <location>
        <position position="85"/>
    </location>
</feature>
<name>A0A1A8QKN0_9TELE</name>
<feature type="signal peptide" evidence="1">
    <location>
        <begin position="1"/>
        <end position="20"/>
    </location>
</feature>
<proteinExistence type="predicted"/>
<gene>
    <name evidence="2" type="primary">Nfu_g_1_014784</name>
</gene>
<evidence type="ECO:0000256" key="1">
    <source>
        <dbReference type="SAM" id="SignalP"/>
    </source>
</evidence>
<dbReference type="EMBL" id="HAEH01012134">
    <property type="protein sequence ID" value="SBR94022.1"/>
    <property type="molecule type" value="Transcribed_RNA"/>
</dbReference>
<dbReference type="AlphaFoldDB" id="A0A1A8QKN0"/>
<reference evidence="2" key="2">
    <citation type="submission" date="2016-06" db="EMBL/GenBank/DDBJ databases">
        <title>The genome of a short-lived fish provides insights into sex chromosome evolution and the genetic control of aging.</title>
        <authorList>
            <person name="Reichwald K."/>
            <person name="Felder M."/>
            <person name="Petzold A."/>
            <person name="Koch P."/>
            <person name="Groth M."/>
            <person name="Platzer M."/>
        </authorList>
    </citation>
    <scope>NUCLEOTIDE SEQUENCE</scope>
    <source>
        <tissue evidence="2">Brain</tissue>
    </source>
</reference>
<sequence length="85" mass="9298">PSNRCSPVTLFWTLVQTTLMSQSLFNRLCLAAERGGRPPKLTSCALNVCAYAPGDMTLSLVSLLQFTVGPMTLTHRFALAWCFSS</sequence>
<evidence type="ECO:0000313" key="2">
    <source>
        <dbReference type="EMBL" id="SBR94022.1"/>
    </source>
</evidence>
<feature type="chain" id="PRO_5008377088" evidence="1">
    <location>
        <begin position="21"/>
        <end position="85"/>
    </location>
</feature>
<protein>
    <submittedName>
        <fullName evidence="2">Uncharacterized protein</fullName>
    </submittedName>
</protein>
<keyword evidence="1" id="KW-0732">Signal</keyword>
<reference evidence="2" key="1">
    <citation type="submission" date="2016-05" db="EMBL/GenBank/DDBJ databases">
        <authorList>
            <person name="Lavstsen T."/>
            <person name="Jespersen J.S."/>
        </authorList>
    </citation>
    <scope>NUCLEOTIDE SEQUENCE</scope>
    <source>
        <tissue evidence="2">Brain</tissue>
    </source>
</reference>
<accession>A0A1A8QKN0</accession>